<name>B4JPW6_DROGR</name>
<dbReference type="InterPro" id="IPR003887">
    <property type="entry name" value="LEM_dom"/>
</dbReference>
<evidence type="ECO:0000256" key="1">
    <source>
        <dbReference type="SAM" id="MobiDB-lite"/>
    </source>
</evidence>
<dbReference type="PROSITE" id="PS50954">
    <property type="entry name" value="LEM"/>
    <property type="match status" value="1"/>
</dbReference>
<dbReference type="AlphaFoldDB" id="B4JPW6"/>
<dbReference type="Proteomes" id="UP000001070">
    <property type="component" value="Unassembled WGS sequence"/>
</dbReference>
<dbReference type="eggNOG" id="ENOG502TBBE">
    <property type="taxonomic scope" value="Eukaryota"/>
</dbReference>
<dbReference type="EMBL" id="CH916372">
    <property type="protein sequence ID" value="EDV98946.1"/>
    <property type="molecule type" value="Genomic_DNA"/>
</dbReference>
<feature type="region of interest" description="Disordered" evidence="1">
    <location>
        <begin position="154"/>
        <end position="173"/>
    </location>
</feature>
<gene>
    <name evidence="3" type="primary">Dgri\GH13321</name>
    <name evidence="3" type="ORF">Dgri_GH13321</name>
</gene>
<reference evidence="3 4" key="1">
    <citation type="journal article" date="2007" name="Nature">
        <title>Evolution of genes and genomes on the Drosophila phylogeny.</title>
        <authorList>
            <consortium name="Drosophila 12 Genomes Consortium"/>
            <person name="Clark A.G."/>
            <person name="Eisen M.B."/>
            <person name="Smith D.R."/>
            <person name="Bergman C.M."/>
            <person name="Oliver B."/>
            <person name="Markow T.A."/>
            <person name="Kaufman T.C."/>
            <person name="Kellis M."/>
            <person name="Gelbart W."/>
            <person name="Iyer V.N."/>
            <person name="Pollard D.A."/>
            <person name="Sackton T.B."/>
            <person name="Larracuente A.M."/>
            <person name="Singh N.D."/>
            <person name="Abad J.P."/>
            <person name="Abt D.N."/>
            <person name="Adryan B."/>
            <person name="Aguade M."/>
            <person name="Akashi H."/>
            <person name="Anderson W.W."/>
            <person name="Aquadro C.F."/>
            <person name="Ardell D.H."/>
            <person name="Arguello R."/>
            <person name="Artieri C.G."/>
            <person name="Barbash D.A."/>
            <person name="Barker D."/>
            <person name="Barsanti P."/>
            <person name="Batterham P."/>
            <person name="Batzoglou S."/>
            <person name="Begun D."/>
            <person name="Bhutkar A."/>
            <person name="Blanco E."/>
            <person name="Bosak S.A."/>
            <person name="Bradley R.K."/>
            <person name="Brand A.D."/>
            <person name="Brent M.R."/>
            <person name="Brooks A.N."/>
            <person name="Brown R.H."/>
            <person name="Butlin R.K."/>
            <person name="Caggese C."/>
            <person name="Calvi B.R."/>
            <person name="Bernardo de Carvalho A."/>
            <person name="Caspi A."/>
            <person name="Castrezana S."/>
            <person name="Celniker S.E."/>
            <person name="Chang J.L."/>
            <person name="Chapple C."/>
            <person name="Chatterji S."/>
            <person name="Chinwalla A."/>
            <person name="Civetta A."/>
            <person name="Clifton S.W."/>
            <person name="Comeron J.M."/>
            <person name="Costello J.C."/>
            <person name="Coyne J.A."/>
            <person name="Daub J."/>
            <person name="David R.G."/>
            <person name="Delcher A.L."/>
            <person name="Delehaunty K."/>
            <person name="Do C.B."/>
            <person name="Ebling H."/>
            <person name="Edwards K."/>
            <person name="Eickbush T."/>
            <person name="Evans J.D."/>
            <person name="Filipski A."/>
            <person name="Findeiss S."/>
            <person name="Freyhult E."/>
            <person name="Fulton L."/>
            <person name="Fulton R."/>
            <person name="Garcia A.C."/>
            <person name="Gardiner A."/>
            <person name="Garfield D.A."/>
            <person name="Garvin B.E."/>
            <person name="Gibson G."/>
            <person name="Gilbert D."/>
            <person name="Gnerre S."/>
            <person name="Godfrey J."/>
            <person name="Good R."/>
            <person name="Gotea V."/>
            <person name="Gravely B."/>
            <person name="Greenberg A.J."/>
            <person name="Griffiths-Jones S."/>
            <person name="Gross S."/>
            <person name="Guigo R."/>
            <person name="Gustafson E.A."/>
            <person name="Haerty W."/>
            <person name="Hahn M.W."/>
            <person name="Halligan D.L."/>
            <person name="Halpern A.L."/>
            <person name="Halter G.M."/>
            <person name="Han M.V."/>
            <person name="Heger A."/>
            <person name="Hillier L."/>
            <person name="Hinrichs A.S."/>
            <person name="Holmes I."/>
            <person name="Hoskins R.A."/>
            <person name="Hubisz M.J."/>
            <person name="Hultmark D."/>
            <person name="Huntley M.A."/>
            <person name="Jaffe D.B."/>
            <person name="Jagadeeshan S."/>
            <person name="Jeck W.R."/>
            <person name="Johnson J."/>
            <person name="Jones C.D."/>
            <person name="Jordan W.C."/>
            <person name="Karpen G.H."/>
            <person name="Kataoka E."/>
            <person name="Keightley P.D."/>
            <person name="Kheradpour P."/>
            <person name="Kirkness E.F."/>
            <person name="Koerich L.B."/>
            <person name="Kristiansen K."/>
            <person name="Kudrna D."/>
            <person name="Kulathinal R.J."/>
            <person name="Kumar S."/>
            <person name="Kwok R."/>
            <person name="Lander E."/>
            <person name="Langley C.H."/>
            <person name="Lapoint R."/>
            <person name="Lazzaro B.P."/>
            <person name="Lee S.J."/>
            <person name="Levesque L."/>
            <person name="Li R."/>
            <person name="Lin C.F."/>
            <person name="Lin M.F."/>
            <person name="Lindblad-Toh K."/>
            <person name="Llopart A."/>
            <person name="Long M."/>
            <person name="Low L."/>
            <person name="Lozovsky E."/>
            <person name="Lu J."/>
            <person name="Luo M."/>
            <person name="Machado C.A."/>
            <person name="Makalowski W."/>
            <person name="Marzo M."/>
            <person name="Matsuda M."/>
            <person name="Matzkin L."/>
            <person name="McAllister B."/>
            <person name="McBride C.S."/>
            <person name="McKernan B."/>
            <person name="McKernan K."/>
            <person name="Mendez-Lago M."/>
            <person name="Minx P."/>
            <person name="Mollenhauer M.U."/>
            <person name="Montooth K."/>
            <person name="Mount S.M."/>
            <person name="Mu X."/>
            <person name="Myers E."/>
            <person name="Negre B."/>
            <person name="Newfeld S."/>
            <person name="Nielsen R."/>
            <person name="Noor M.A."/>
            <person name="O'Grady P."/>
            <person name="Pachter L."/>
            <person name="Papaceit M."/>
            <person name="Parisi M.J."/>
            <person name="Parisi M."/>
            <person name="Parts L."/>
            <person name="Pedersen J.S."/>
            <person name="Pesole G."/>
            <person name="Phillippy A.M."/>
            <person name="Ponting C.P."/>
            <person name="Pop M."/>
            <person name="Porcelli D."/>
            <person name="Powell J.R."/>
            <person name="Prohaska S."/>
            <person name="Pruitt K."/>
            <person name="Puig M."/>
            <person name="Quesneville H."/>
            <person name="Ram K.R."/>
            <person name="Rand D."/>
            <person name="Rasmussen M.D."/>
            <person name="Reed L.K."/>
            <person name="Reenan R."/>
            <person name="Reily A."/>
            <person name="Remington K.A."/>
            <person name="Rieger T.T."/>
            <person name="Ritchie M.G."/>
            <person name="Robin C."/>
            <person name="Rogers Y.H."/>
            <person name="Rohde C."/>
            <person name="Rozas J."/>
            <person name="Rubenfield M.J."/>
            <person name="Ruiz A."/>
            <person name="Russo S."/>
            <person name="Salzberg S.L."/>
            <person name="Sanchez-Gracia A."/>
            <person name="Saranga D.J."/>
            <person name="Sato H."/>
            <person name="Schaeffer S.W."/>
            <person name="Schatz M.C."/>
            <person name="Schlenke T."/>
            <person name="Schwartz R."/>
            <person name="Segarra C."/>
            <person name="Singh R.S."/>
            <person name="Sirot L."/>
            <person name="Sirota M."/>
            <person name="Sisneros N.B."/>
            <person name="Smith C.D."/>
            <person name="Smith T.F."/>
            <person name="Spieth J."/>
            <person name="Stage D.E."/>
            <person name="Stark A."/>
            <person name="Stephan W."/>
            <person name="Strausberg R.L."/>
            <person name="Strempel S."/>
            <person name="Sturgill D."/>
            <person name="Sutton G."/>
            <person name="Sutton G.G."/>
            <person name="Tao W."/>
            <person name="Teichmann S."/>
            <person name="Tobari Y.N."/>
            <person name="Tomimura Y."/>
            <person name="Tsolas J.M."/>
            <person name="Valente V.L."/>
            <person name="Venter E."/>
            <person name="Venter J.C."/>
            <person name="Vicario S."/>
            <person name="Vieira F.G."/>
            <person name="Vilella A.J."/>
            <person name="Villasante A."/>
            <person name="Walenz B."/>
            <person name="Wang J."/>
            <person name="Wasserman M."/>
            <person name="Watts T."/>
            <person name="Wilson D."/>
            <person name="Wilson R.K."/>
            <person name="Wing R.A."/>
            <person name="Wolfner M.F."/>
            <person name="Wong A."/>
            <person name="Wong G.K."/>
            <person name="Wu C.I."/>
            <person name="Wu G."/>
            <person name="Yamamoto D."/>
            <person name="Yang H.P."/>
            <person name="Yang S.P."/>
            <person name="Yorke J.A."/>
            <person name="Yoshida K."/>
            <person name="Zdobnov E."/>
            <person name="Zhang P."/>
            <person name="Zhang Y."/>
            <person name="Zimin A.V."/>
            <person name="Baldwin J."/>
            <person name="Abdouelleil A."/>
            <person name="Abdulkadir J."/>
            <person name="Abebe A."/>
            <person name="Abera B."/>
            <person name="Abreu J."/>
            <person name="Acer S.C."/>
            <person name="Aftuck L."/>
            <person name="Alexander A."/>
            <person name="An P."/>
            <person name="Anderson E."/>
            <person name="Anderson S."/>
            <person name="Arachi H."/>
            <person name="Azer M."/>
            <person name="Bachantsang P."/>
            <person name="Barry A."/>
            <person name="Bayul T."/>
            <person name="Berlin A."/>
            <person name="Bessette D."/>
            <person name="Bloom T."/>
            <person name="Blye J."/>
            <person name="Boguslavskiy L."/>
            <person name="Bonnet C."/>
            <person name="Boukhgalter B."/>
            <person name="Bourzgui I."/>
            <person name="Brown A."/>
            <person name="Cahill P."/>
            <person name="Channer S."/>
            <person name="Cheshatsang Y."/>
            <person name="Chuda L."/>
            <person name="Citroen M."/>
            <person name="Collymore A."/>
            <person name="Cooke P."/>
            <person name="Costello M."/>
            <person name="D'Aco K."/>
            <person name="Daza R."/>
            <person name="De Haan G."/>
            <person name="DeGray S."/>
            <person name="DeMaso C."/>
            <person name="Dhargay N."/>
            <person name="Dooley K."/>
            <person name="Dooley E."/>
            <person name="Doricent M."/>
            <person name="Dorje P."/>
            <person name="Dorjee K."/>
            <person name="Dupes A."/>
            <person name="Elong R."/>
            <person name="Falk J."/>
            <person name="Farina A."/>
            <person name="Faro S."/>
            <person name="Ferguson D."/>
            <person name="Fisher S."/>
            <person name="Foley C.D."/>
            <person name="Franke A."/>
            <person name="Friedrich D."/>
            <person name="Gadbois L."/>
            <person name="Gearin G."/>
            <person name="Gearin C.R."/>
            <person name="Giannoukos G."/>
            <person name="Goode T."/>
            <person name="Graham J."/>
            <person name="Grandbois E."/>
            <person name="Grewal S."/>
            <person name="Gyaltsen K."/>
            <person name="Hafez N."/>
            <person name="Hagos B."/>
            <person name="Hall J."/>
            <person name="Henson C."/>
            <person name="Hollinger A."/>
            <person name="Honan T."/>
            <person name="Huard M.D."/>
            <person name="Hughes L."/>
            <person name="Hurhula B."/>
            <person name="Husby M.E."/>
            <person name="Kamat A."/>
            <person name="Kanga B."/>
            <person name="Kashin S."/>
            <person name="Khazanovich D."/>
            <person name="Kisner P."/>
            <person name="Lance K."/>
            <person name="Lara M."/>
            <person name="Lee W."/>
            <person name="Lennon N."/>
            <person name="Letendre F."/>
            <person name="LeVine R."/>
            <person name="Lipovsky A."/>
            <person name="Liu X."/>
            <person name="Liu J."/>
            <person name="Liu S."/>
            <person name="Lokyitsang T."/>
            <person name="Lokyitsang Y."/>
            <person name="Lubonja R."/>
            <person name="Lui A."/>
            <person name="MacDonald P."/>
            <person name="Magnisalis V."/>
            <person name="Maru K."/>
            <person name="Matthews C."/>
            <person name="McCusker W."/>
            <person name="McDonough S."/>
            <person name="Mehta T."/>
            <person name="Meldrim J."/>
            <person name="Meneus L."/>
            <person name="Mihai O."/>
            <person name="Mihalev A."/>
            <person name="Mihova T."/>
            <person name="Mittelman R."/>
            <person name="Mlenga V."/>
            <person name="Montmayeur A."/>
            <person name="Mulrain L."/>
            <person name="Navidi A."/>
            <person name="Naylor J."/>
            <person name="Negash T."/>
            <person name="Nguyen T."/>
            <person name="Nguyen N."/>
            <person name="Nicol R."/>
            <person name="Norbu C."/>
            <person name="Norbu N."/>
            <person name="Novod N."/>
            <person name="O'Neill B."/>
            <person name="Osman S."/>
            <person name="Markiewicz E."/>
            <person name="Oyono O.L."/>
            <person name="Patti C."/>
            <person name="Phunkhang P."/>
            <person name="Pierre F."/>
            <person name="Priest M."/>
            <person name="Raghuraman S."/>
            <person name="Rege F."/>
            <person name="Reyes R."/>
            <person name="Rise C."/>
            <person name="Rogov P."/>
            <person name="Ross K."/>
            <person name="Ryan E."/>
            <person name="Settipalli S."/>
            <person name="Shea T."/>
            <person name="Sherpa N."/>
            <person name="Shi L."/>
            <person name="Shih D."/>
            <person name="Sparrow T."/>
            <person name="Spaulding J."/>
            <person name="Stalker J."/>
            <person name="Stange-Thomann N."/>
            <person name="Stavropoulos S."/>
            <person name="Stone C."/>
            <person name="Strader C."/>
            <person name="Tesfaye S."/>
            <person name="Thomson T."/>
            <person name="Thoulutsang Y."/>
            <person name="Thoulutsang D."/>
            <person name="Topham K."/>
            <person name="Topping I."/>
            <person name="Tsamla T."/>
            <person name="Vassiliev H."/>
            <person name="Vo A."/>
            <person name="Wangchuk T."/>
            <person name="Wangdi T."/>
            <person name="Weiand M."/>
            <person name="Wilkinson J."/>
            <person name="Wilson A."/>
            <person name="Yadav S."/>
            <person name="Young G."/>
            <person name="Yu Q."/>
            <person name="Zembek L."/>
            <person name="Zhong D."/>
            <person name="Zimmer A."/>
            <person name="Zwirko Z."/>
            <person name="Jaffe D.B."/>
            <person name="Alvarez P."/>
            <person name="Brockman W."/>
            <person name="Butler J."/>
            <person name="Chin C."/>
            <person name="Gnerre S."/>
            <person name="Grabherr M."/>
            <person name="Kleber M."/>
            <person name="Mauceli E."/>
            <person name="MacCallum I."/>
        </authorList>
    </citation>
    <scope>NUCLEOTIDE SEQUENCE [LARGE SCALE GENOMIC DNA]</scope>
    <source>
        <strain evidence="4">Tucson 15287-2541.00</strain>
    </source>
</reference>
<evidence type="ECO:0000313" key="3">
    <source>
        <dbReference type="EMBL" id="EDV98946.1"/>
    </source>
</evidence>
<sequence>MSSIMFQVQQLTNSQLYILCYNYNIAPHQVANMTRRQLERRLHVAIVTERAKWIARDLLHGSEADPYPHNRMAWQPDDSSGDDEPCMPLSQWRYLAAEERARQRYSGGDEYIKLEQPSRLALCMGEEQFEVEDAFSEGEPQPEPALMHKMMLSKQTNTPSVEPDTDYQSLSFSSEDSSSGSYLSASSVETIQPSSGCKVNQMKRAEHCNFAEDFSQSDWMQSESEAEFSSEQELCTIKYLNEGQLLAIDLTSAVSHLAGLTTKKDSSSLTSIRRQRPSLLRKIVQGLCCDSQGRLDVDKLRCTIICCVVVVCTYVGIKMLQ</sequence>
<accession>B4JPW6</accession>
<proteinExistence type="predicted"/>
<keyword evidence="4" id="KW-1185">Reference proteome</keyword>
<organism evidence="4">
    <name type="scientific">Drosophila grimshawi</name>
    <name type="common">Hawaiian fruit fly</name>
    <name type="synonym">Idiomyia grimshawi</name>
    <dbReference type="NCBI Taxonomy" id="7222"/>
    <lineage>
        <taxon>Eukaryota</taxon>
        <taxon>Metazoa</taxon>
        <taxon>Ecdysozoa</taxon>
        <taxon>Arthropoda</taxon>
        <taxon>Hexapoda</taxon>
        <taxon>Insecta</taxon>
        <taxon>Pterygota</taxon>
        <taxon>Neoptera</taxon>
        <taxon>Endopterygota</taxon>
        <taxon>Diptera</taxon>
        <taxon>Brachycera</taxon>
        <taxon>Muscomorpha</taxon>
        <taxon>Ephydroidea</taxon>
        <taxon>Drosophilidae</taxon>
        <taxon>Drosophila</taxon>
        <taxon>Hawaiian Drosophila</taxon>
    </lineage>
</organism>
<protein>
    <submittedName>
        <fullName evidence="3">GH13321</fullName>
    </submittedName>
</protein>
<evidence type="ECO:0000313" key="4">
    <source>
        <dbReference type="Proteomes" id="UP000001070"/>
    </source>
</evidence>
<dbReference type="HOGENOM" id="CLU_866750_0_0_1"/>
<evidence type="ECO:0000259" key="2">
    <source>
        <dbReference type="PROSITE" id="PS50954"/>
    </source>
</evidence>
<dbReference type="InParanoid" id="B4JPW6"/>
<feature type="domain" description="LEM" evidence="2">
    <location>
        <begin position="5"/>
        <end position="49"/>
    </location>
</feature>
<dbReference type="OMA" id="WMQSESE"/>